<dbReference type="Pfam" id="PF13350">
    <property type="entry name" value="Y_phosphatase3"/>
    <property type="match status" value="1"/>
</dbReference>
<sequence length="276" mass="30040">MAETPFRGLGKAVEFEGVFNVRSFGGYTSTLRPNCSTRHGFIYRSGHLDNITSRGIEQLRSLGVTTIINLTNTGESTALYANAGTDTAGLEGVKVVNLPLAKGGFSVAKLAEKYRRYVAEGEKVIADGYLKLLEEGHSVVSDVLMLIRDNPDDVFLIHCSMGKDRTGVLFAILLRLAGVSQDDIASEYSLSEAALGPALPEVAAGIKRVILPPIDGEEALRRAKIVIQTRKEAMTLTMAMIEERFGGALRYLTERCGLEDEDLKRIQDILTDSESV</sequence>
<dbReference type="InterPro" id="IPR016130">
    <property type="entry name" value="Tyr_Pase_AS"/>
</dbReference>
<dbReference type="Proteomes" id="UP000054771">
    <property type="component" value="Unassembled WGS sequence"/>
</dbReference>
<dbReference type="PANTHER" id="PTHR31126">
    <property type="entry name" value="TYROSINE-PROTEIN PHOSPHATASE"/>
    <property type="match status" value="1"/>
</dbReference>
<dbReference type="OrthoDB" id="449382at2759"/>
<dbReference type="PROSITE" id="PS00383">
    <property type="entry name" value="TYR_PHOSPHATASE_1"/>
    <property type="match status" value="1"/>
</dbReference>
<gene>
    <name evidence="2" type="ORF">ASPCAL13662</name>
</gene>
<name>A0A0U5GDS4_ASPCI</name>
<dbReference type="PROSITE" id="PS50056">
    <property type="entry name" value="TYR_PHOSPHATASE_2"/>
    <property type="match status" value="1"/>
</dbReference>
<dbReference type="PANTHER" id="PTHR31126:SF1">
    <property type="entry name" value="TYROSINE SPECIFIC PROTEIN PHOSPHATASES DOMAIN-CONTAINING PROTEIN"/>
    <property type="match status" value="1"/>
</dbReference>
<dbReference type="AlphaFoldDB" id="A0A0U5GDS4"/>
<proteinExistence type="predicted"/>
<evidence type="ECO:0000313" key="2">
    <source>
        <dbReference type="EMBL" id="CEL10545.1"/>
    </source>
</evidence>
<dbReference type="InterPro" id="IPR026893">
    <property type="entry name" value="Tyr/Ser_Pase_IphP-type"/>
</dbReference>
<dbReference type="EMBL" id="CDMC01000019">
    <property type="protein sequence ID" value="CEL10545.1"/>
    <property type="molecule type" value="Genomic_DNA"/>
</dbReference>
<dbReference type="GO" id="GO:0004721">
    <property type="term" value="F:phosphoprotein phosphatase activity"/>
    <property type="evidence" value="ECO:0007669"/>
    <property type="project" value="InterPro"/>
</dbReference>
<dbReference type="SUPFAM" id="SSF52799">
    <property type="entry name" value="(Phosphotyrosine protein) phosphatases II"/>
    <property type="match status" value="1"/>
</dbReference>
<evidence type="ECO:0000259" key="1">
    <source>
        <dbReference type="PROSITE" id="PS50056"/>
    </source>
</evidence>
<accession>A0A0U5GDS4</accession>
<evidence type="ECO:0000313" key="3">
    <source>
        <dbReference type="Proteomes" id="UP000054771"/>
    </source>
</evidence>
<protein>
    <recommendedName>
        <fullName evidence="1">Tyrosine specific protein phosphatases domain-containing protein</fullName>
    </recommendedName>
</protein>
<keyword evidence="3" id="KW-1185">Reference proteome</keyword>
<dbReference type="Gene3D" id="3.90.190.10">
    <property type="entry name" value="Protein tyrosine phosphatase superfamily"/>
    <property type="match status" value="1"/>
</dbReference>
<organism evidence="2 3">
    <name type="scientific">Aspergillus calidoustus</name>
    <dbReference type="NCBI Taxonomy" id="454130"/>
    <lineage>
        <taxon>Eukaryota</taxon>
        <taxon>Fungi</taxon>
        <taxon>Dikarya</taxon>
        <taxon>Ascomycota</taxon>
        <taxon>Pezizomycotina</taxon>
        <taxon>Eurotiomycetes</taxon>
        <taxon>Eurotiomycetidae</taxon>
        <taxon>Eurotiales</taxon>
        <taxon>Aspergillaceae</taxon>
        <taxon>Aspergillus</taxon>
        <taxon>Aspergillus subgen. Nidulantes</taxon>
    </lineage>
</organism>
<dbReference type="InterPro" id="IPR000387">
    <property type="entry name" value="Tyr_Pase_dom"/>
</dbReference>
<dbReference type="InterPro" id="IPR029021">
    <property type="entry name" value="Prot-tyrosine_phosphatase-like"/>
</dbReference>
<feature type="domain" description="Tyrosine specific protein phosphatases" evidence="1">
    <location>
        <begin position="141"/>
        <end position="174"/>
    </location>
</feature>
<dbReference type="OMA" id="HTIFDFR"/>
<reference evidence="3" key="1">
    <citation type="journal article" date="2016" name="Genome Announc.">
        <title>Draft genome sequences of fungus Aspergillus calidoustus.</title>
        <authorList>
            <person name="Horn F."/>
            <person name="Linde J."/>
            <person name="Mattern D.J."/>
            <person name="Walther G."/>
            <person name="Guthke R."/>
            <person name="Scherlach K."/>
            <person name="Martin K."/>
            <person name="Brakhage A.A."/>
            <person name="Petzke L."/>
            <person name="Valiante V."/>
        </authorList>
    </citation>
    <scope>NUCLEOTIDE SEQUENCE [LARGE SCALE GENOMIC DNA]</scope>
    <source>
        <strain evidence="3">SF006504</strain>
    </source>
</reference>